<evidence type="ECO:0000259" key="7">
    <source>
        <dbReference type="PROSITE" id="PS50090"/>
    </source>
</evidence>
<evidence type="ECO:0000256" key="5">
    <source>
        <dbReference type="ARBA" id="ARBA00023242"/>
    </source>
</evidence>
<evidence type="ECO:0000259" key="9">
    <source>
        <dbReference type="PROSITE" id="PS51294"/>
    </source>
</evidence>
<dbReference type="PROSITE" id="PS50090">
    <property type="entry name" value="MYB_LIKE"/>
    <property type="match status" value="1"/>
</dbReference>
<dbReference type="InterPro" id="IPR006447">
    <property type="entry name" value="Myb_dom_plants"/>
</dbReference>
<evidence type="ECO:0000256" key="1">
    <source>
        <dbReference type="ARBA" id="ARBA00004123"/>
    </source>
</evidence>
<keyword evidence="4" id="KW-0804">Transcription</keyword>
<dbReference type="FunFam" id="1.10.10.60:FF:000009">
    <property type="entry name" value="transcription factor MYB1R1"/>
    <property type="match status" value="1"/>
</dbReference>
<keyword evidence="3" id="KW-0238">DNA-binding</keyword>
<dbReference type="NCBIfam" id="TIGR01557">
    <property type="entry name" value="myb_SHAQKYF"/>
    <property type="match status" value="1"/>
</dbReference>
<dbReference type="PANTHER" id="PTHR44191:SF2">
    <property type="entry name" value="TRANSCRIPTION FACTOR MYBS1"/>
    <property type="match status" value="1"/>
</dbReference>
<dbReference type="PROSITE" id="PS51294">
    <property type="entry name" value="HTH_MYB"/>
    <property type="match status" value="1"/>
</dbReference>
<comment type="subcellular location">
    <subcellularLocation>
        <location evidence="1">Nucleus</location>
    </subcellularLocation>
</comment>
<keyword evidence="11" id="KW-1185">Reference proteome</keyword>
<dbReference type="Proteomes" id="UP001567538">
    <property type="component" value="Unassembled WGS sequence"/>
</dbReference>
<reference evidence="10 11" key="1">
    <citation type="submission" date="2024-06" db="EMBL/GenBank/DDBJ databases">
        <title>A chromosome level genome sequence of Diviner's sage (Salvia divinorum).</title>
        <authorList>
            <person name="Ford S.A."/>
            <person name="Ro D.-K."/>
            <person name="Ness R.W."/>
            <person name="Phillips M.A."/>
        </authorList>
    </citation>
    <scope>NUCLEOTIDE SEQUENCE [LARGE SCALE GENOMIC DNA]</scope>
    <source>
        <strain evidence="10">SAF-2024a</strain>
        <tissue evidence="10">Leaf</tissue>
    </source>
</reference>
<keyword evidence="2" id="KW-0805">Transcription regulation</keyword>
<name>A0ABD1HBA2_SALDI</name>
<keyword evidence="5" id="KW-0539">Nucleus</keyword>
<dbReference type="GO" id="GO:0006355">
    <property type="term" value="P:regulation of DNA-templated transcription"/>
    <property type="evidence" value="ECO:0007669"/>
    <property type="project" value="UniProtKB-ARBA"/>
</dbReference>
<protein>
    <submittedName>
        <fullName evidence="10">Transcription factor SRM1-like</fullName>
    </submittedName>
</protein>
<evidence type="ECO:0000313" key="11">
    <source>
        <dbReference type="Proteomes" id="UP001567538"/>
    </source>
</evidence>
<feature type="region of interest" description="Disordered" evidence="6">
    <location>
        <begin position="123"/>
        <end position="152"/>
    </location>
</feature>
<dbReference type="InterPro" id="IPR001005">
    <property type="entry name" value="SANT/Myb"/>
</dbReference>
<dbReference type="PROSITE" id="PS51293">
    <property type="entry name" value="SANT"/>
    <property type="match status" value="1"/>
</dbReference>
<dbReference type="Gene3D" id="1.10.10.60">
    <property type="entry name" value="Homeodomain-like"/>
    <property type="match status" value="2"/>
</dbReference>
<comment type="caution">
    <text evidence="10">The sequence shown here is derived from an EMBL/GenBank/DDBJ whole genome shotgun (WGS) entry which is preliminary data.</text>
</comment>
<dbReference type="GO" id="GO:0005634">
    <property type="term" value="C:nucleus"/>
    <property type="evidence" value="ECO:0007669"/>
    <property type="project" value="UniProtKB-SubCell"/>
</dbReference>
<feature type="domain" description="SANT" evidence="8">
    <location>
        <begin position="89"/>
        <end position="137"/>
    </location>
</feature>
<dbReference type="InterPro" id="IPR009057">
    <property type="entry name" value="Homeodomain-like_sf"/>
</dbReference>
<dbReference type="SUPFAM" id="SSF46689">
    <property type="entry name" value="Homeodomain-like"/>
    <property type="match status" value="2"/>
</dbReference>
<organism evidence="10 11">
    <name type="scientific">Salvia divinorum</name>
    <name type="common">Maria pastora</name>
    <name type="synonym">Diviner's sage</name>
    <dbReference type="NCBI Taxonomy" id="28513"/>
    <lineage>
        <taxon>Eukaryota</taxon>
        <taxon>Viridiplantae</taxon>
        <taxon>Streptophyta</taxon>
        <taxon>Embryophyta</taxon>
        <taxon>Tracheophyta</taxon>
        <taxon>Spermatophyta</taxon>
        <taxon>Magnoliopsida</taxon>
        <taxon>eudicotyledons</taxon>
        <taxon>Gunneridae</taxon>
        <taxon>Pentapetalae</taxon>
        <taxon>asterids</taxon>
        <taxon>lamiids</taxon>
        <taxon>Lamiales</taxon>
        <taxon>Lamiaceae</taxon>
        <taxon>Nepetoideae</taxon>
        <taxon>Mentheae</taxon>
        <taxon>Salviinae</taxon>
        <taxon>Salvia</taxon>
        <taxon>Salvia subgen. Calosphace</taxon>
    </lineage>
</organism>
<evidence type="ECO:0000259" key="8">
    <source>
        <dbReference type="PROSITE" id="PS51293"/>
    </source>
</evidence>
<accession>A0ABD1HBA2</accession>
<dbReference type="InterPro" id="IPR017930">
    <property type="entry name" value="Myb_dom"/>
</dbReference>
<dbReference type="AlphaFoldDB" id="A0ABD1HBA2"/>
<feature type="domain" description="HTH myb-type" evidence="9">
    <location>
        <begin position="81"/>
        <end position="137"/>
    </location>
</feature>
<sequence>MAKTSDSVAELSSWTLEEDKRFENCLVDSVGRWGEIAARLGTISAAEAERRYAMLLEDLAAMEAREIEHLAHPECSKSVKRQTRKVRPWTEDEHRLFLKGLEDYGKGDWKSISRKVVFTRNPTQVASHAQKHFKRQAEDQRKKRRSIFDSTN</sequence>
<dbReference type="InterPro" id="IPR052245">
    <property type="entry name" value="Plant_Stress_Dev_TF"/>
</dbReference>
<dbReference type="GO" id="GO:0003677">
    <property type="term" value="F:DNA binding"/>
    <property type="evidence" value="ECO:0007669"/>
    <property type="project" value="UniProtKB-KW"/>
</dbReference>
<dbReference type="CDD" id="cd00167">
    <property type="entry name" value="SANT"/>
    <property type="match status" value="1"/>
</dbReference>
<dbReference type="Pfam" id="PF00249">
    <property type="entry name" value="Myb_DNA-binding"/>
    <property type="match status" value="1"/>
</dbReference>
<dbReference type="PANTHER" id="PTHR44191">
    <property type="entry name" value="TRANSCRIPTION FACTOR KUA1"/>
    <property type="match status" value="1"/>
</dbReference>
<evidence type="ECO:0000256" key="2">
    <source>
        <dbReference type="ARBA" id="ARBA00023015"/>
    </source>
</evidence>
<gene>
    <name evidence="10" type="ORF">AAHA92_13060</name>
</gene>
<proteinExistence type="predicted"/>
<evidence type="ECO:0000256" key="6">
    <source>
        <dbReference type="SAM" id="MobiDB-lite"/>
    </source>
</evidence>
<dbReference type="EMBL" id="JBEAFC010000006">
    <property type="protein sequence ID" value="KAL1552236.1"/>
    <property type="molecule type" value="Genomic_DNA"/>
</dbReference>
<evidence type="ECO:0000256" key="4">
    <source>
        <dbReference type="ARBA" id="ARBA00023163"/>
    </source>
</evidence>
<evidence type="ECO:0000313" key="10">
    <source>
        <dbReference type="EMBL" id="KAL1552236.1"/>
    </source>
</evidence>
<dbReference type="SMART" id="SM00717">
    <property type="entry name" value="SANT"/>
    <property type="match status" value="2"/>
</dbReference>
<dbReference type="InterPro" id="IPR017884">
    <property type="entry name" value="SANT_dom"/>
</dbReference>
<evidence type="ECO:0000256" key="3">
    <source>
        <dbReference type="ARBA" id="ARBA00023125"/>
    </source>
</evidence>
<feature type="domain" description="Myb-like" evidence="7">
    <location>
        <begin position="81"/>
        <end position="133"/>
    </location>
</feature>